<dbReference type="Proteomes" id="UP000663852">
    <property type="component" value="Unassembled WGS sequence"/>
</dbReference>
<dbReference type="OrthoDB" id="10044377at2759"/>
<name>A0A813RPZ2_ADIRI</name>
<dbReference type="EMBL" id="CAJNOJ010000010">
    <property type="protein sequence ID" value="CAF0783462.1"/>
    <property type="molecule type" value="Genomic_DNA"/>
</dbReference>
<gene>
    <name evidence="3" type="ORF">EDS130_LOCUS3962</name>
</gene>
<evidence type="ECO:0000256" key="1">
    <source>
        <dbReference type="SAM" id="Phobius"/>
    </source>
</evidence>
<feature type="transmembrane region" description="Helical" evidence="1">
    <location>
        <begin position="330"/>
        <end position="349"/>
    </location>
</feature>
<organism evidence="3 4">
    <name type="scientific">Adineta ricciae</name>
    <name type="common">Rotifer</name>
    <dbReference type="NCBI Taxonomy" id="249248"/>
    <lineage>
        <taxon>Eukaryota</taxon>
        <taxon>Metazoa</taxon>
        <taxon>Spiralia</taxon>
        <taxon>Gnathifera</taxon>
        <taxon>Rotifera</taxon>
        <taxon>Eurotatoria</taxon>
        <taxon>Bdelloidea</taxon>
        <taxon>Adinetida</taxon>
        <taxon>Adinetidae</taxon>
        <taxon>Adineta</taxon>
    </lineage>
</organism>
<accession>A0A813RPZ2</accession>
<keyword evidence="2" id="KW-0732">Signal</keyword>
<proteinExistence type="predicted"/>
<protein>
    <submittedName>
        <fullName evidence="3">Uncharacterized protein</fullName>
    </submittedName>
</protein>
<evidence type="ECO:0000313" key="4">
    <source>
        <dbReference type="Proteomes" id="UP000663852"/>
    </source>
</evidence>
<sequence length="433" mass="49487">MFILKIFVSLNLLSTVRSHLKDDDLIIEPLDLFLNSSDSLGILYCNSQVPIAAEGKILTASFGKPVEAPPAFGFRTETHNSTTLKILIKPNNFIGANYIYCHWNNNITYGQKADLVIGEKPGIIELKEPCRAYDYLYVECQLHAPVIARGFQNGFRKLFDFTELTTNERFYHHVPELIKIVNNEDLIFRFKPLDRGHIPKDVLMNVNLTLAGFGSSIFTFFIRPKFTTRVDFRIENILSTRATIHIKYNKTGAVSNRLCSGYIQSQKDSNRWEYFSNVTATSNDKIELSYLRPSTEYQICLRCYHKLTDDSFDEKHCQKIITESLFSNKFFVAIVIIAGVLVILIVLYVKRRIDQKKQSASQTTINQHDPLLQPPVVDLPVLREQSIGSADTQSIHTDRYEHFGTDFNETIGVADRVCPDTRDLTCSRMNMST</sequence>
<keyword evidence="1" id="KW-1133">Transmembrane helix</keyword>
<keyword evidence="1" id="KW-0472">Membrane</keyword>
<reference evidence="3" key="1">
    <citation type="submission" date="2021-02" db="EMBL/GenBank/DDBJ databases">
        <authorList>
            <person name="Nowell W R."/>
        </authorList>
    </citation>
    <scope>NUCLEOTIDE SEQUENCE</scope>
</reference>
<evidence type="ECO:0000256" key="2">
    <source>
        <dbReference type="SAM" id="SignalP"/>
    </source>
</evidence>
<comment type="caution">
    <text evidence="3">The sequence shown here is derived from an EMBL/GenBank/DDBJ whole genome shotgun (WGS) entry which is preliminary data.</text>
</comment>
<feature type="signal peptide" evidence="2">
    <location>
        <begin position="1"/>
        <end position="18"/>
    </location>
</feature>
<evidence type="ECO:0000313" key="3">
    <source>
        <dbReference type="EMBL" id="CAF0783462.1"/>
    </source>
</evidence>
<feature type="chain" id="PRO_5032514730" evidence="2">
    <location>
        <begin position="19"/>
        <end position="433"/>
    </location>
</feature>
<keyword evidence="1" id="KW-0812">Transmembrane</keyword>
<dbReference type="AlphaFoldDB" id="A0A813RPZ2"/>